<dbReference type="EMBL" id="CP031156">
    <property type="protein sequence ID" value="QCO30460.1"/>
    <property type="molecule type" value="Genomic_DNA"/>
</dbReference>
<keyword evidence="1" id="KW-0812">Transmembrane</keyword>
<proteinExistence type="predicted"/>
<keyword evidence="3" id="KW-1185">Reference proteome</keyword>
<keyword evidence="1" id="KW-1133">Transmembrane helix</keyword>
<dbReference type="RefSeq" id="WP_144418790.1">
    <property type="nucleotide sequence ID" value="NZ_CP031156.1"/>
</dbReference>
<feature type="transmembrane region" description="Helical" evidence="1">
    <location>
        <begin position="101"/>
        <end position="127"/>
    </location>
</feature>
<dbReference type="GeneID" id="91756528"/>
<gene>
    <name evidence="2" type="ORF">DFR88_08195</name>
</gene>
<protein>
    <recommendedName>
        <fullName evidence="4">VIT family protein</fullName>
    </recommendedName>
</protein>
<evidence type="ECO:0000313" key="3">
    <source>
        <dbReference type="Proteomes" id="UP000298568"/>
    </source>
</evidence>
<feature type="transmembrane region" description="Helical" evidence="1">
    <location>
        <begin position="133"/>
        <end position="152"/>
    </location>
</feature>
<evidence type="ECO:0000256" key="1">
    <source>
        <dbReference type="SAM" id="Phobius"/>
    </source>
</evidence>
<feature type="transmembrane region" description="Helical" evidence="1">
    <location>
        <begin position="23"/>
        <end position="45"/>
    </location>
</feature>
<reference evidence="2 3" key="1">
    <citation type="submission" date="2018-07" db="EMBL/GenBank/DDBJ databases">
        <title>Complete Genome Sequences of Extremely Thermoacidophilic, Metal-Mobilizing Type-Strain Members of the Archaeal Family Sulfolobaceae: Acidianus brierleyi DSM-1651T, Acidianus sulfidivorans DSM-18786T, Metallosphaera hakonensis DSM-7519T, and Metallosphaera prunae DSM-10039T.</title>
        <authorList>
            <person name="Counts J.A."/>
            <person name="Kelly R.M."/>
        </authorList>
    </citation>
    <scope>NUCLEOTIDE SEQUENCE [LARGE SCALE GENOMIC DNA]</scope>
    <source>
        <strain evidence="2 3">Ron 12/II</strain>
    </source>
</reference>
<organism evidence="2 3">
    <name type="scientific">Metallosphaera prunae</name>
    <dbReference type="NCBI Taxonomy" id="47304"/>
    <lineage>
        <taxon>Archaea</taxon>
        <taxon>Thermoproteota</taxon>
        <taxon>Thermoprotei</taxon>
        <taxon>Sulfolobales</taxon>
        <taxon>Sulfolobaceae</taxon>
        <taxon>Metallosphaera</taxon>
    </lineage>
</organism>
<accession>A0A4D8S2V2</accession>
<dbReference type="KEGG" id="mpru:DFR88_08195"/>
<feature type="transmembrane region" description="Helical" evidence="1">
    <location>
        <begin position="164"/>
        <end position="181"/>
    </location>
</feature>
<evidence type="ECO:0008006" key="4">
    <source>
        <dbReference type="Google" id="ProtNLM"/>
    </source>
</evidence>
<name>A0A4D8S2V2_METPR</name>
<sequence length="182" mass="20196">MFDRFIEGLRYSLRNERPMLRRYLVLGAFDGVLLSLGILVSSILANAPSRVIELTVVSGIIAVSISSAWNSLIVEVKERKLEFDRLERQMMRSLKGSTYDYGMKVTIVLSVLAHGLSPFLGLISLYVTLLTRALAYGIVTSLGELFLLGLAYEGSWKEKIRSGIIIAVGGALMLVISYYLSR</sequence>
<feature type="transmembrane region" description="Helical" evidence="1">
    <location>
        <begin position="51"/>
        <end position="73"/>
    </location>
</feature>
<evidence type="ECO:0000313" key="2">
    <source>
        <dbReference type="EMBL" id="QCO30460.1"/>
    </source>
</evidence>
<dbReference type="Proteomes" id="UP000298568">
    <property type="component" value="Chromosome"/>
</dbReference>
<dbReference type="AlphaFoldDB" id="A0A4D8S2V2"/>
<keyword evidence="1" id="KW-0472">Membrane</keyword>